<dbReference type="Proteomes" id="UP000679179">
    <property type="component" value="Unassembled WGS sequence"/>
</dbReference>
<organism evidence="1 2">
    <name type="scientific">Clostridium polyendosporum</name>
    <dbReference type="NCBI Taxonomy" id="69208"/>
    <lineage>
        <taxon>Bacteria</taxon>
        <taxon>Bacillati</taxon>
        <taxon>Bacillota</taxon>
        <taxon>Clostridia</taxon>
        <taxon>Eubacteriales</taxon>
        <taxon>Clostridiaceae</taxon>
        <taxon>Clostridium</taxon>
    </lineage>
</organism>
<gene>
    <name evidence="1" type="ORF">CPJCM30710_11550</name>
</gene>
<keyword evidence="2" id="KW-1185">Reference proteome</keyword>
<comment type="caution">
    <text evidence="1">The sequence shown here is derived from an EMBL/GenBank/DDBJ whole genome shotgun (WGS) entry which is preliminary data.</text>
</comment>
<dbReference type="EMBL" id="BOPZ01000007">
    <property type="protein sequence ID" value="GIM28489.1"/>
    <property type="molecule type" value="Genomic_DNA"/>
</dbReference>
<reference evidence="1" key="1">
    <citation type="submission" date="2021-03" db="EMBL/GenBank/DDBJ databases">
        <title>Taxonomic study of Clostridium polyendosporum from meadow-gley soil under rice.</title>
        <authorList>
            <person name="Kobayashi H."/>
            <person name="Tanizawa Y."/>
            <person name="Yagura M."/>
        </authorList>
    </citation>
    <scope>NUCLEOTIDE SEQUENCE</scope>
    <source>
        <strain evidence="1">JCM 30710</strain>
    </source>
</reference>
<accession>A0A919RZ74</accession>
<evidence type="ECO:0000313" key="2">
    <source>
        <dbReference type="Proteomes" id="UP000679179"/>
    </source>
</evidence>
<evidence type="ECO:0000313" key="1">
    <source>
        <dbReference type="EMBL" id="GIM28489.1"/>
    </source>
</evidence>
<name>A0A919RZ74_9CLOT</name>
<proteinExistence type="predicted"/>
<dbReference type="AlphaFoldDB" id="A0A919RZ74"/>
<protein>
    <submittedName>
        <fullName evidence="1">Uncharacterized protein</fullName>
    </submittedName>
</protein>
<sequence>MGRLVVNEEETIKEVYFQKIFEINLIAYMMQKTENNVKIKIINNEV</sequence>